<evidence type="ECO:0000313" key="3">
    <source>
        <dbReference type="Proteomes" id="UP000016931"/>
    </source>
</evidence>
<accession>M3DC07</accession>
<dbReference type="STRING" id="692275.M3DC07"/>
<reference evidence="2 3" key="1">
    <citation type="journal article" date="2012" name="PLoS Pathog.">
        <title>Diverse lifestyles and strategies of plant pathogenesis encoded in the genomes of eighteen Dothideomycetes fungi.</title>
        <authorList>
            <person name="Ohm R.A."/>
            <person name="Feau N."/>
            <person name="Henrissat B."/>
            <person name="Schoch C.L."/>
            <person name="Horwitz B.A."/>
            <person name="Barry K.W."/>
            <person name="Condon B.J."/>
            <person name="Copeland A.C."/>
            <person name="Dhillon B."/>
            <person name="Glaser F."/>
            <person name="Hesse C.N."/>
            <person name="Kosti I."/>
            <person name="LaButti K."/>
            <person name="Lindquist E.A."/>
            <person name="Lucas S."/>
            <person name="Salamov A.A."/>
            <person name="Bradshaw R.E."/>
            <person name="Ciuffetti L."/>
            <person name="Hamelin R.C."/>
            <person name="Kema G.H.J."/>
            <person name="Lawrence C."/>
            <person name="Scott J.A."/>
            <person name="Spatafora J.W."/>
            <person name="Turgeon B.G."/>
            <person name="de Wit P.J.G.M."/>
            <person name="Zhong S."/>
            <person name="Goodwin S.B."/>
            <person name="Grigoriev I.V."/>
        </authorList>
    </citation>
    <scope>NUCLEOTIDE SEQUENCE [LARGE SCALE GENOMIC DNA]</scope>
    <source>
        <strain evidence="2 3">SO2202</strain>
    </source>
</reference>
<dbReference type="HOGENOM" id="CLU_691109_0_0_1"/>
<sequence length="399" mass="44950">MSSHNNNNNATRRPRPPHHHHTNFPPQTYADLTTSDMQLLAFLFSHPPPPSSSSSSSSSSAQAVAAYESHIRTLITTTLPPHLLAKIPLLNTGFCHLHRKLNGLVVESLLEVMFVGVGRRHDDEGKKDKKDKCPGCVLARLVLSSSSSGYDNNDNKQEDWAKWGGRVIFSISKKKWKGSKRIRWMEEWFAAAVVSGCKEDGSRGKRRSDESLAKVVKPMWDVALELYRQGQQEYSSSSRRIGGERDYIDRYIEAAGDVDRARGEREACVATPPQSAATAAADTYMDCIARDAGPSCWDESVVETPDARVLQTPRHTPPQASSIYSRMEDGEPFRQAEMPFCAPHEGLRLSRQSQHARRVLTPSSIYSREQDFDCYEEEDEDDWDYRGTAESQIIESYRR</sequence>
<evidence type="ECO:0000313" key="2">
    <source>
        <dbReference type="EMBL" id="EMF15369.1"/>
    </source>
</evidence>
<evidence type="ECO:0000256" key="1">
    <source>
        <dbReference type="SAM" id="MobiDB-lite"/>
    </source>
</evidence>
<feature type="compositionally biased region" description="Basic residues" evidence="1">
    <location>
        <begin position="12"/>
        <end position="22"/>
    </location>
</feature>
<keyword evidence="3" id="KW-1185">Reference proteome</keyword>
<organism evidence="2 3">
    <name type="scientific">Sphaerulina musiva (strain SO2202)</name>
    <name type="common">Poplar stem canker fungus</name>
    <name type="synonym">Septoria musiva</name>
    <dbReference type="NCBI Taxonomy" id="692275"/>
    <lineage>
        <taxon>Eukaryota</taxon>
        <taxon>Fungi</taxon>
        <taxon>Dikarya</taxon>
        <taxon>Ascomycota</taxon>
        <taxon>Pezizomycotina</taxon>
        <taxon>Dothideomycetes</taxon>
        <taxon>Dothideomycetidae</taxon>
        <taxon>Mycosphaerellales</taxon>
        <taxon>Mycosphaerellaceae</taxon>
        <taxon>Sphaerulina</taxon>
    </lineage>
</organism>
<gene>
    <name evidence="2" type="ORF">SEPMUDRAFT_154213</name>
</gene>
<feature type="compositionally biased region" description="Polar residues" evidence="1">
    <location>
        <begin position="389"/>
        <end position="399"/>
    </location>
</feature>
<dbReference type="RefSeq" id="XP_016763490.1">
    <property type="nucleotide sequence ID" value="XM_016907551.1"/>
</dbReference>
<dbReference type="GeneID" id="27904688"/>
<dbReference type="EMBL" id="KB456261">
    <property type="protein sequence ID" value="EMF15369.1"/>
    <property type="molecule type" value="Genomic_DNA"/>
</dbReference>
<dbReference type="Proteomes" id="UP000016931">
    <property type="component" value="Unassembled WGS sequence"/>
</dbReference>
<feature type="compositionally biased region" description="Low complexity" evidence="1">
    <location>
        <begin position="1"/>
        <end position="11"/>
    </location>
</feature>
<feature type="region of interest" description="Disordered" evidence="1">
    <location>
        <begin position="1"/>
        <end position="29"/>
    </location>
</feature>
<feature type="region of interest" description="Disordered" evidence="1">
    <location>
        <begin position="377"/>
        <end position="399"/>
    </location>
</feature>
<dbReference type="OrthoDB" id="3645758at2759"/>
<proteinExistence type="predicted"/>
<name>M3DC07_SPHMS</name>
<protein>
    <submittedName>
        <fullName evidence="2">Uncharacterized protein</fullName>
    </submittedName>
</protein>
<dbReference type="AlphaFoldDB" id="M3DC07"/>